<dbReference type="Proteomes" id="UP001064048">
    <property type="component" value="Chromosome 2"/>
</dbReference>
<organism evidence="1 2">
    <name type="scientific">Choristoneura fumiferana</name>
    <name type="common">Spruce budworm moth</name>
    <name type="synonym">Archips fumiferana</name>
    <dbReference type="NCBI Taxonomy" id="7141"/>
    <lineage>
        <taxon>Eukaryota</taxon>
        <taxon>Metazoa</taxon>
        <taxon>Ecdysozoa</taxon>
        <taxon>Arthropoda</taxon>
        <taxon>Hexapoda</taxon>
        <taxon>Insecta</taxon>
        <taxon>Pterygota</taxon>
        <taxon>Neoptera</taxon>
        <taxon>Endopterygota</taxon>
        <taxon>Lepidoptera</taxon>
        <taxon>Glossata</taxon>
        <taxon>Ditrysia</taxon>
        <taxon>Tortricoidea</taxon>
        <taxon>Tortricidae</taxon>
        <taxon>Tortricinae</taxon>
        <taxon>Choristoneura</taxon>
    </lineage>
</organism>
<evidence type="ECO:0000313" key="2">
    <source>
        <dbReference type="Proteomes" id="UP001064048"/>
    </source>
</evidence>
<keyword evidence="2" id="KW-1185">Reference proteome</keyword>
<gene>
    <name evidence="1" type="ORF">MSG28_001737</name>
</gene>
<dbReference type="EMBL" id="CM046102">
    <property type="protein sequence ID" value="KAI8440421.1"/>
    <property type="molecule type" value="Genomic_DNA"/>
</dbReference>
<evidence type="ECO:0000313" key="1">
    <source>
        <dbReference type="EMBL" id="KAI8440421.1"/>
    </source>
</evidence>
<proteinExistence type="predicted"/>
<accession>A0ACC0KW69</accession>
<sequence length="211" mass="23673">MDVQDQASLVEVMQGDIQKVLLVATLALGSVFGETVCQHRVSWWDRKRGACVPCTPCDPAASLVVRYPCEVYRDTVCQPLAEQNYDNKDSDSDYEYYETDYGEVSESEWDVQSTTLVLAASGCVVFFVLVLALWLYNAKHYYKFVTEMKEGETDVQDLSAKLKLMEAGGDAPVEPVVPTDHHIYCNIHVGKDALLGRTSTKKSNVYTQEKH</sequence>
<comment type="caution">
    <text evidence="1">The sequence shown here is derived from an EMBL/GenBank/DDBJ whole genome shotgun (WGS) entry which is preliminary data.</text>
</comment>
<protein>
    <submittedName>
        <fullName evidence="1">Uncharacterized protein</fullName>
    </submittedName>
</protein>
<reference evidence="1 2" key="1">
    <citation type="journal article" date="2022" name="Genome Biol. Evol.">
        <title>The Spruce Budworm Genome: Reconstructing the Evolutionary History of Antifreeze Proteins.</title>
        <authorList>
            <person name="Beliveau C."/>
            <person name="Gagne P."/>
            <person name="Picq S."/>
            <person name="Vernygora O."/>
            <person name="Keeling C.I."/>
            <person name="Pinkney K."/>
            <person name="Doucet D."/>
            <person name="Wen F."/>
            <person name="Johnston J.S."/>
            <person name="Maaroufi H."/>
            <person name="Boyle B."/>
            <person name="Laroche J."/>
            <person name="Dewar K."/>
            <person name="Juretic N."/>
            <person name="Blackburn G."/>
            <person name="Nisole A."/>
            <person name="Brunet B."/>
            <person name="Brandao M."/>
            <person name="Lumley L."/>
            <person name="Duan J."/>
            <person name="Quan G."/>
            <person name="Lucarotti C.J."/>
            <person name="Roe A.D."/>
            <person name="Sperling F.A.H."/>
            <person name="Levesque R.C."/>
            <person name="Cusson M."/>
        </authorList>
    </citation>
    <scope>NUCLEOTIDE SEQUENCE [LARGE SCALE GENOMIC DNA]</scope>
    <source>
        <strain evidence="1">Glfc:IPQL:Cfum</strain>
    </source>
</reference>
<name>A0ACC0KW69_CHOFU</name>